<dbReference type="EMBL" id="CP024785">
    <property type="protein sequence ID" value="AUB41401.1"/>
    <property type="molecule type" value="Genomic_DNA"/>
</dbReference>
<name>A0A2K8T146_9NOSO</name>
<dbReference type="RefSeq" id="WP_100901821.1">
    <property type="nucleotide sequence ID" value="NZ_CAWNNC010000001.1"/>
</dbReference>
<dbReference type="OrthoDB" id="9256093at2"/>
<organism evidence="1 2">
    <name type="scientific">Nostoc flagelliforme CCNUN1</name>
    <dbReference type="NCBI Taxonomy" id="2038116"/>
    <lineage>
        <taxon>Bacteria</taxon>
        <taxon>Bacillati</taxon>
        <taxon>Cyanobacteriota</taxon>
        <taxon>Cyanophyceae</taxon>
        <taxon>Nostocales</taxon>
        <taxon>Nostocaceae</taxon>
        <taxon>Nostoc</taxon>
    </lineage>
</organism>
<gene>
    <name evidence="1" type="ORF">COO91_07449</name>
</gene>
<reference evidence="1" key="1">
    <citation type="submission" date="2017-11" db="EMBL/GenBank/DDBJ databases">
        <title>Complete genome of a free-living desiccation-tolerant cyanobacterium and its photosynthetic adaptation to extreme terrestrial habitat.</title>
        <authorList>
            <person name="Shang J."/>
        </authorList>
    </citation>
    <scope>NUCLEOTIDE SEQUENCE [LARGE SCALE GENOMIC DNA]</scope>
    <source>
        <strain evidence="1">CCNUN1</strain>
    </source>
</reference>
<proteinExistence type="predicted"/>
<sequence>MSSPAIATVIKMMESLSEDVQERVAEHLREYLEDLQDELKWNKSFNKTQQQLIASAQSAKREIAEGLAKPMNYEKL</sequence>
<accession>A0A2K8T146</accession>
<evidence type="ECO:0000313" key="2">
    <source>
        <dbReference type="Proteomes" id="UP000232003"/>
    </source>
</evidence>
<dbReference type="KEGG" id="nfl:COO91_07449"/>
<keyword evidence="2" id="KW-1185">Reference proteome</keyword>
<dbReference type="Proteomes" id="UP000232003">
    <property type="component" value="Chromosome"/>
</dbReference>
<evidence type="ECO:0000313" key="1">
    <source>
        <dbReference type="EMBL" id="AUB41401.1"/>
    </source>
</evidence>
<dbReference type="AlphaFoldDB" id="A0A2K8T146"/>
<protein>
    <submittedName>
        <fullName evidence="1">Uncharacterized protein</fullName>
    </submittedName>
</protein>